<evidence type="ECO:0000313" key="1">
    <source>
        <dbReference type="EMBL" id="GFH16294.1"/>
    </source>
</evidence>
<gene>
    <name evidence="1" type="ORF">HaLaN_12684</name>
</gene>
<dbReference type="EMBL" id="BLLF01000976">
    <property type="protein sequence ID" value="GFH16294.1"/>
    <property type="molecule type" value="Genomic_DNA"/>
</dbReference>
<sequence length="36" mass="3750">MHLQSEERFFSACWSADASTGAPLLLIAGLKVVGGS</sequence>
<dbReference type="Proteomes" id="UP000485058">
    <property type="component" value="Unassembled WGS sequence"/>
</dbReference>
<evidence type="ECO:0000313" key="2">
    <source>
        <dbReference type="Proteomes" id="UP000485058"/>
    </source>
</evidence>
<proteinExistence type="predicted"/>
<accession>A0A699ZBN0</accession>
<reference evidence="1 2" key="1">
    <citation type="submission" date="2020-02" db="EMBL/GenBank/DDBJ databases">
        <title>Draft genome sequence of Haematococcus lacustris strain NIES-144.</title>
        <authorList>
            <person name="Morimoto D."/>
            <person name="Nakagawa S."/>
            <person name="Yoshida T."/>
            <person name="Sawayama S."/>
        </authorList>
    </citation>
    <scope>NUCLEOTIDE SEQUENCE [LARGE SCALE GENOMIC DNA]</scope>
    <source>
        <strain evidence="1 2">NIES-144</strain>
    </source>
</reference>
<organism evidence="1 2">
    <name type="scientific">Haematococcus lacustris</name>
    <name type="common">Green alga</name>
    <name type="synonym">Haematococcus pluvialis</name>
    <dbReference type="NCBI Taxonomy" id="44745"/>
    <lineage>
        <taxon>Eukaryota</taxon>
        <taxon>Viridiplantae</taxon>
        <taxon>Chlorophyta</taxon>
        <taxon>core chlorophytes</taxon>
        <taxon>Chlorophyceae</taxon>
        <taxon>CS clade</taxon>
        <taxon>Chlamydomonadales</taxon>
        <taxon>Haematococcaceae</taxon>
        <taxon>Haematococcus</taxon>
    </lineage>
</organism>
<name>A0A699ZBN0_HAELA</name>
<comment type="caution">
    <text evidence="1">The sequence shown here is derived from an EMBL/GenBank/DDBJ whole genome shotgun (WGS) entry which is preliminary data.</text>
</comment>
<dbReference type="AlphaFoldDB" id="A0A699ZBN0"/>
<keyword evidence="2" id="KW-1185">Reference proteome</keyword>
<protein>
    <submittedName>
        <fullName evidence="1">Uncharacterized protein</fullName>
    </submittedName>
</protein>